<accession>A0ABR1C1T0</accession>
<evidence type="ECO:0000259" key="4">
    <source>
        <dbReference type="Pfam" id="PF25458"/>
    </source>
</evidence>
<proteinExistence type="predicted"/>
<name>A0ABR1C1T0_NECAM</name>
<dbReference type="SUPFAM" id="SSF48371">
    <property type="entry name" value="ARM repeat"/>
    <property type="match status" value="1"/>
</dbReference>
<dbReference type="InterPro" id="IPR011989">
    <property type="entry name" value="ARM-like"/>
</dbReference>
<dbReference type="InterPro" id="IPR016024">
    <property type="entry name" value="ARM-type_fold"/>
</dbReference>
<dbReference type="Proteomes" id="UP001303046">
    <property type="component" value="Unassembled WGS sequence"/>
</dbReference>
<organism evidence="5 6">
    <name type="scientific">Necator americanus</name>
    <name type="common">Human hookworm</name>
    <dbReference type="NCBI Taxonomy" id="51031"/>
    <lineage>
        <taxon>Eukaryota</taxon>
        <taxon>Metazoa</taxon>
        <taxon>Ecdysozoa</taxon>
        <taxon>Nematoda</taxon>
        <taxon>Chromadorea</taxon>
        <taxon>Rhabditida</taxon>
        <taxon>Rhabditina</taxon>
        <taxon>Rhabditomorpha</taxon>
        <taxon>Strongyloidea</taxon>
        <taxon>Ancylostomatidae</taxon>
        <taxon>Bunostominae</taxon>
        <taxon>Necator</taxon>
    </lineage>
</organism>
<comment type="caution">
    <text evidence="5">The sequence shown here is derived from an EMBL/GenBank/DDBJ whole genome shotgun (WGS) entry which is preliminary data.</text>
</comment>
<reference evidence="5 6" key="1">
    <citation type="submission" date="2023-08" db="EMBL/GenBank/DDBJ databases">
        <title>A Necator americanus chromosomal reference genome.</title>
        <authorList>
            <person name="Ilik V."/>
            <person name="Petrzelkova K.J."/>
            <person name="Pardy F."/>
            <person name="Fuh T."/>
            <person name="Niatou-Singa F.S."/>
            <person name="Gouil Q."/>
            <person name="Baker L."/>
            <person name="Ritchie M.E."/>
            <person name="Jex A.R."/>
            <person name="Gazzola D."/>
            <person name="Li H."/>
            <person name="Toshio Fujiwara R."/>
            <person name="Zhan B."/>
            <person name="Aroian R.V."/>
            <person name="Pafco B."/>
            <person name="Schwarz E.M."/>
        </authorList>
    </citation>
    <scope>NUCLEOTIDE SEQUENCE [LARGE SCALE GENOMIC DNA]</scope>
    <source>
        <strain evidence="5 6">Aroian</strain>
        <tissue evidence="5">Whole animal</tissue>
    </source>
</reference>
<evidence type="ECO:0000313" key="5">
    <source>
        <dbReference type="EMBL" id="KAK6731603.1"/>
    </source>
</evidence>
<dbReference type="Gene3D" id="1.25.10.10">
    <property type="entry name" value="Leucine-rich Repeat Variant"/>
    <property type="match status" value="2"/>
</dbReference>
<keyword evidence="2" id="KW-0539">Nucleus</keyword>
<evidence type="ECO:0000256" key="1">
    <source>
        <dbReference type="ARBA" id="ARBA00004123"/>
    </source>
</evidence>
<sequence>MVKAEPRGNGGVLPKKRKHVQDVTFVPEVKRVKQDLLDSTALVRRPTALPFAKRRAVDVVNDVLSRLQGGDRQIASILLREFSIEHLPTFTEDVSDVVNLIITSASVTTYDQIAKQLLRMLLCIMQRLATSSLWNVVVQRLLSEAGKEANLFARSYLDDGLLLLLTEGLNSGAISADCIPLRVLRCADRCLHSTSHTCRCAAIGFHVARVMNRRPDSTSLLILEKLLCQMTTDMDSRVRLSAIEGLSLLSGVEDGLTIHAYNTVKSLVNDSHKQVRIIALRILLVFANKIPTFLITSSFSDAVDAKLQLSDDAFSIVCDAVNDQEVMVRTEAATLLGQFNTVSDAFLDQTLDKKMMKTVQDATGREQVKKVHQSRFAITQAPQNQQQRESRWKSHYQAQPRQKQYASDWSSGKELNARCPPSGTTTSPQEDSESIVPRGACGAFVSALEDEFMSVRRAAVYSLGRLAANRPAFATSALDHLSDMFNDEIVEVRLDAIAALTPLIVHGELQKEQLETVLKCLDDAIVDSRQALRELLCKAEFADAECMRVCSRALLNCLHRFPSDKTHIYRCLSEVGARHAVFVHGMVRELLGLHLVYDTREQQIDDVFYIAKLILILNAAANYEPIVSLLPECVLKHYRYLRAAAPDLVPPIRVLEKSSASLTSLVPLSSKEQPATTSDILLNTYERLQEVIREPTLADRNALRRCIVEDANAISAFNEPLAGASRFIASLCEITSALESLTQVVLRGGGDISDAANTVHQELVRVRCAEYQFAGIPPQMASFLVEAGLFLSLLELFVEMSISPERYAQIVLRIRGVVTDAQNRWGMVGAPCDQALSLISAILEPLDCEQADGKKILSVGTFGHLLATHAPFLPDSFPDVGNIRSKWAQISEPNRDVAVEKPLRFVAGLPCAVRLVASLNYLDENDLRNLRVQVDYPNNSRDYFRPRPTDISKEGDRISSLVLISSSEAWSDAADVTLTLVLLASSSSQKIVAVPLLDSPSGAQPSSETNEESIVTLFTHNKEYKVLNNTKIASTCIALAQP</sequence>
<keyword evidence="6" id="KW-1185">Reference proteome</keyword>
<evidence type="ECO:0000313" key="6">
    <source>
        <dbReference type="Proteomes" id="UP001303046"/>
    </source>
</evidence>
<gene>
    <name evidence="5" type="primary">Necator_chrI.g3963</name>
    <name evidence="5" type="ORF">RB195_007834</name>
</gene>
<dbReference type="Pfam" id="PF25458">
    <property type="entry name" value="INTS4_C"/>
    <property type="match status" value="1"/>
</dbReference>
<feature type="compositionally biased region" description="Polar residues" evidence="3">
    <location>
        <begin position="396"/>
        <end position="410"/>
    </location>
</feature>
<protein>
    <recommendedName>
        <fullName evidence="4">Integrator complex subunit 4/Protein SIEL C-terminal Ig-like domain-containing protein</fullName>
    </recommendedName>
</protein>
<comment type="subcellular location">
    <subcellularLocation>
        <location evidence="1">Nucleus</location>
    </subcellularLocation>
</comment>
<feature type="domain" description="Integrator complex subunit 4/Protein SIEL C-terminal Ig-like" evidence="4">
    <location>
        <begin position="889"/>
        <end position="1017"/>
    </location>
</feature>
<dbReference type="PANTHER" id="PTHR20938">
    <property type="entry name" value="INTEGRATOR COMPLEX SUBUNIT 4"/>
    <property type="match status" value="1"/>
</dbReference>
<evidence type="ECO:0000256" key="2">
    <source>
        <dbReference type="ARBA" id="ARBA00023242"/>
    </source>
</evidence>
<feature type="region of interest" description="Disordered" evidence="3">
    <location>
        <begin position="379"/>
        <end position="435"/>
    </location>
</feature>
<dbReference type="PANTHER" id="PTHR20938:SF0">
    <property type="entry name" value="INTEGRATOR COMPLEX SUBUNIT 4"/>
    <property type="match status" value="1"/>
</dbReference>
<evidence type="ECO:0000256" key="3">
    <source>
        <dbReference type="SAM" id="MobiDB-lite"/>
    </source>
</evidence>
<dbReference type="EMBL" id="JAVFWL010000001">
    <property type="protein sequence ID" value="KAK6731603.1"/>
    <property type="molecule type" value="Genomic_DNA"/>
</dbReference>
<dbReference type="InterPro" id="IPR057412">
    <property type="entry name" value="INTS4_C"/>
</dbReference>